<keyword evidence="10" id="KW-0997">Cell inner membrane</keyword>
<feature type="transmembrane region" description="Helical" evidence="11">
    <location>
        <begin position="180"/>
        <end position="202"/>
    </location>
</feature>
<evidence type="ECO:0000256" key="4">
    <source>
        <dbReference type="ARBA" id="ARBA00022538"/>
    </source>
</evidence>
<reference evidence="12 13" key="1">
    <citation type="submission" date="2021-07" db="EMBL/GenBank/DDBJ databases">
        <title>A novel Jannaschia species isolated from marine dinoflagellate Ceratoperidinium margalefii.</title>
        <authorList>
            <person name="Jiang Y."/>
            <person name="Li Z."/>
        </authorList>
    </citation>
    <scope>NUCLEOTIDE SEQUENCE [LARGE SCALE GENOMIC DNA]</scope>
    <source>
        <strain evidence="12 13">J12C1-MA-4</strain>
    </source>
</reference>
<dbReference type="GO" id="GO:0008324">
    <property type="term" value="F:monoatomic cation transmembrane transporter activity"/>
    <property type="evidence" value="ECO:0007669"/>
    <property type="project" value="InterPro"/>
</dbReference>
<dbReference type="PANTHER" id="PTHR32024">
    <property type="entry name" value="TRK SYSTEM POTASSIUM UPTAKE PROTEIN TRKG-RELATED"/>
    <property type="match status" value="1"/>
</dbReference>
<feature type="transmembrane region" description="Helical" evidence="11">
    <location>
        <begin position="324"/>
        <end position="344"/>
    </location>
</feature>
<proteinExistence type="inferred from homology"/>
<feature type="transmembrane region" description="Helical" evidence="11">
    <location>
        <begin position="455"/>
        <end position="480"/>
    </location>
</feature>
<organism evidence="12 13">
    <name type="scientific">Gymnodinialimonas ceratoperidinii</name>
    <dbReference type="NCBI Taxonomy" id="2856823"/>
    <lineage>
        <taxon>Bacteria</taxon>
        <taxon>Pseudomonadati</taxon>
        <taxon>Pseudomonadota</taxon>
        <taxon>Alphaproteobacteria</taxon>
        <taxon>Rhodobacterales</taxon>
        <taxon>Paracoccaceae</taxon>
        <taxon>Gymnodinialimonas</taxon>
    </lineage>
</organism>
<feature type="transmembrane region" description="Helical" evidence="11">
    <location>
        <begin position="389"/>
        <end position="413"/>
    </location>
</feature>
<keyword evidence="2 10" id="KW-0813">Transport</keyword>
<evidence type="ECO:0000256" key="11">
    <source>
        <dbReference type="SAM" id="Phobius"/>
    </source>
</evidence>
<comment type="subcellular location">
    <subcellularLocation>
        <location evidence="10">Cell inner membrane</location>
        <topology evidence="10">Multi-pass membrane protein</topology>
    </subcellularLocation>
    <subcellularLocation>
        <location evidence="1">Cell membrane</location>
        <topology evidence="1">Multi-pass membrane protein</topology>
    </subcellularLocation>
</comment>
<dbReference type="AlphaFoldDB" id="A0A8F6TVL3"/>
<keyword evidence="5 11" id="KW-0812">Transmembrane</keyword>
<evidence type="ECO:0000256" key="9">
    <source>
        <dbReference type="ARBA" id="ARBA00023136"/>
    </source>
</evidence>
<gene>
    <name evidence="12" type="ORF">KYE46_12325</name>
</gene>
<name>A0A8F6TVL3_9RHOB</name>
<keyword evidence="6 10" id="KW-0630">Potassium</keyword>
<evidence type="ECO:0000256" key="7">
    <source>
        <dbReference type="ARBA" id="ARBA00022989"/>
    </source>
</evidence>
<dbReference type="InterPro" id="IPR003445">
    <property type="entry name" value="Cat_transpt"/>
</dbReference>
<comment type="similarity">
    <text evidence="10">Belongs to the TrkH potassium transport family.</text>
</comment>
<evidence type="ECO:0000313" key="12">
    <source>
        <dbReference type="EMBL" id="QXT38718.1"/>
    </source>
</evidence>
<feature type="transmembrane region" description="Helical" evidence="11">
    <location>
        <begin position="238"/>
        <end position="259"/>
    </location>
</feature>
<feature type="transmembrane region" description="Helical" evidence="11">
    <location>
        <begin position="71"/>
        <end position="92"/>
    </location>
</feature>
<keyword evidence="3 10" id="KW-1003">Cell membrane</keyword>
<keyword evidence="9 10" id="KW-0472">Membrane</keyword>
<evidence type="ECO:0000313" key="13">
    <source>
        <dbReference type="Proteomes" id="UP000825009"/>
    </source>
</evidence>
<keyword evidence="8 10" id="KW-0406">Ion transport</keyword>
<keyword evidence="13" id="KW-1185">Reference proteome</keyword>
<dbReference type="Proteomes" id="UP000825009">
    <property type="component" value="Chromosome"/>
</dbReference>
<dbReference type="PANTHER" id="PTHR32024:SF3">
    <property type="entry name" value="TRK SYSTEM POTASSIUM UPTAKE PROTEIN"/>
    <property type="match status" value="1"/>
</dbReference>
<dbReference type="PIRSF" id="PIRSF006247">
    <property type="entry name" value="TrkH"/>
    <property type="match status" value="1"/>
</dbReference>
<keyword evidence="4 10" id="KW-0633">Potassium transport</keyword>
<evidence type="ECO:0000256" key="1">
    <source>
        <dbReference type="ARBA" id="ARBA00004651"/>
    </source>
</evidence>
<keyword evidence="7 11" id="KW-1133">Transmembrane helix</keyword>
<dbReference type="EMBL" id="CP079194">
    <property type="protein sequence ID" value="QXT38718.1"/>
    <property type="molecule type" value="Genomic_DNA"/>
</dbReference>
<sequence length="482" mass="51463">MFDLRPVGYVLGLLVLTLGVTMAVPLAADVLAGNGHWGAFAESAVVTIGLGMLLTMACANGVTEGLSIQQTFFLTTGVWLVLPLFGALPFIFGEPDARLVDAVFEAMSGLTTTGSTVLTDLDNLPAGLNLWRGLMQWFGGIGIIVVAMVFLPELRVGGMQIFRSESFDTMGKILPRAGEIASRISVIYLGLTIACGLAFLAVGMEPFDALMHALTTMSTGGFSNYDASFGAFQGPAEYVASVFMILASLPFVRYIQLVAGTARPFFLDTQIRVYLTIIAILTATFTLYRLFLLGDPIEVGMREGIFNVTSIISGTGYSSTDYQLWGPIVPVMFFFMGLIGGCAGSTSCSIKVFRYQLLFASISTQVRRIYAPHGIFEPRFEGRPVAEEVISSVMAFFVLFFVLLGIFSVVLGLTGLDVVTSISGAATALGNIGPGLGDVIGPSGNFASLNDAAKWILAAAMLIGRLEIMAVLVLFTATFWRT</sequence>
<evidence type="ECO:0000256" key="6">
    <source>
        <dbReference type="ARBA" id="ARBA00022958"/>
    </source>
</evidence>
<dbReference type="GO" id="GO:0005886">
    <property type="term" value="C:plasma membrane"/>
    <property type="evidence" value="ECO:0007669"/>
    <property type="project" value="UniProtKB-SubCell"/>
</dbReference>
<dbReference type="GO" id="GO:0030001">
    <property type="term" value="P:metal ion transport"/>
    <property type="evidence" value="ECO:0007669"/>
    <property type="project" value="UniProtKB-ARBA"/>
</dbReference>
<evidence type="ECO:0000256" key="10">
    <source>
        <dbReference type="PIRNR" id="PIRNR006247"/>
    </source>
</evidence>
<protein>
    <recommendedName>
        <fullName evidence="10">Trk system potassium uptake protein</fullName>
    </recommendedName>
</protein>
<comment type="function">
    <text evidence="10">Low-affinity potassium transport system. Interacts with Trk system potassium uptake protein TrkA.</text>
</comment>
<feature type="transmembrane region" description="Helical" evidence="11">
    <location>
        <begin position="134"/>
        <end position="154"/>
    </location>
</feature>
<evidence type="ECO:0000256" key="3">
    <source>
        <dbReference type="ARBA" id="ARBA00022475"/>
    </source>
</evidence>
<feature type="transmembrane region" description="Helical" evidence="11">
    <location>
        <begin position="271"/>
        <end position="291"/>
    </location>
</feature>
<dbReference type="InterPro" id="IPR004772">
    <property type="entry name" value="TrkH"/>
</dbReference>
<feature type="transmembrane region" description="Helical" evidence="11">
    <location>
        <begin position="39"/>
        <end position="59"/>
    </location>
</feature>
<evidence type="ECO:0000256" key="5">
    <source>
        <dbReference type="ARBA" id="ARBA00022692"/>
    </source>
</evidence>
<evidence type="ECO:0000256" key="8">
    <source>
        <dbReference type="ARBA" id="ARBA00023065"/>
    </source>
</evidence>
<dbReference type="RefSeq" id="WP_219000914.1">
    <property type="nucleotide sequence ID" value="NZ_CP079194.1"/>
</dbReference>
<accession>A0A8F6TVL3</accession>
<dbReference type="Pfam" id="PF02386">
    <property type="entry name" value="TrkH"/>
    <property type="match status" value="1"/>
</dbReference>
<dbReference type="KEGG" id="gce:KYE46_12325"/>
<evidence type="ECO:0000256" key="2">
    <source>
        <dbReference type="ARBA" id="ARBA00022448"/>
    </source>
</evidence>